<dbReference type="EMBL" id="CACVAS010000030">
    <property type="protein sequence ID" value="CAA6803646.1"/>
    <property type="molecule type" value="Genomic_DNA"/>
</dbReference>
<sequence length="353" mass="40121">MSHTLNVRAFFFNAKTDYLPYYKNFTLSLDNDAKAKDIVVAIKEQNSDFSYPTLNLIFKINSLMVEAEQSVSSIVEKFGNTLTIEPAKIYRSNNGLIINDDDFMQSFELLAPYATDDDKAYYKTLYALHYASETENFEHQYIGDAVLILAHKMIEDGNEHKDAILEAISTADSGLLDCEYENNLFNTQDHTQTIETLKAMYKNDDNEHPSLLDMIKTRLGIDKKETQTDSTPKRKTTIIDNLEDKRIAHYSGLNSHEEMHKHMTQSNITEIHFPRSHKLSGLSVIKDNKDLAFKKAGTTLLSAFDAGAEVVVVEEVEVLDMFTKHFSAIEKTIGRKMIGLELISSEDFIEQTS</sequence>
<evidence type="ECO:0000313" key="1">
    <source>
        <dbReference type="EMBL" id="CAA6803646.1"/>
    </source>
</evidence>
<gene>
    <name evidence="1" type="ORF">HELGO_WM2820</name>
</gene>
<reference evidence="1" key="1">
    <citation type="submission" date="2020-01" db="EMBL/GenBank/DDBJ databases">
        <authorList>
            <person name="Meier V. D."/>
            <person name="Meier V D."/>
        </authorList>
    </citation>
    <scope>NUCLEOTIDE SEQUENCE</scope>
    <source>
        <strain evidence="1">HLG_WM_MAG_01</strain>
    </source>
</reference>
<protein>
    <recommendedName>
        <fullName evidence="2">DUF5644 domain-containing protein</fullName>
    </recommendedName>
</protein>
<dbReference type="AlphaFoldDB" id="A0A6S6SBQ6"/>
<dbReference type="Gene3D" id="3.10.20.30">
    <property type="match status" value="1"/>
</dbReference>
<dbReference type="InterPro" id="IPR012675">
    <property type="entry name" value="Beta-grasp_dom_sf"/>
</dbReference>
<name>A0A6S6SBQ6_9BACT</name>
<dbReference type="Gene3D" id="1.10.1060.20">
    <property type="match status" value="1"/>
</dbReference>
<proteinExistence type="predicted"/>
<dbReference type="Gene3D" id="3.40.50.11810">
    <property type="match status" value="1"/>
</dbReference>
<organism evidence="1">
    <name type="scientific">uncultured Sulfurovum sp</name>
    <dbReference type="NCBI Taxonomy" id="269237"/>
    <lineage>
        <taxon>Bacteria</taxon>
        <taxon>Pseudomonadati</taxon>
        <taxon>Campylobacterota</taxon>
        <taxon>Epsilonproteobacteria</taxon>
        <taxon>Campylobacterales</taxon>
        <taxon>Sulfurovaceae</taxon>
        <taxon>Sulfurovum</taxon>
        <taxon>environmental samples</taxon>
    </lineage>
</organism>
<accession>A0A6S6SBQ6</accession>
<evidence type="ECO:0008006" key="2">
    <source>
        <dbReference type="Google" id="ProtNLM"/>
    </source>
</evidence>